<evidence type="ECO:0000313" key="2">
    <source>
        <dbReference type="Proteomes" id="UP000177943"/>
    </source>
</evidence>
<sequence length="131" mass="15408">MKKELPKIIKEVGFDFDWDSQKVWRLNEPVIDMGIGELMWHFEIPFWEIEDTDDYNLTPNEVVKQPDIHSAHFDKVQKADLQYPIDIMENKGKWLILDGLHRLVKACLAGQKTVKVRKIPRSRIPEILKGN</sequence>
<evidence type="ECO:0000313" key="1">
    <source>
        <dbReference type="EMBL" id="OHA25751.1"/>
    </source>
</evidence>
<organism evidence="1 2">
    <name type="scientific">Candidatus Taylorbacteria bacterium RIFCSPHIGHO2_02_FULL_45_35</name>
    <dbReference type="NCBI Taxonomy" id="1802311"/>
    <lineage>
        <taxon>Bacteria</taxon>
        <taxon>Candidatus Tayloriibacteriota</taxon>
    </lineage>
</organism>
<dbReference type="InterPro" id="IPR036086">
    <property type="entry name" value="ParB/Sulfiredoxin_sf"/>
</dbReference>
<dbReference type="Proteomes" id="UP000177943">
    <property type="component" value="Unassembled WGS sequence"/>
</dbReference>
<proteinExistence type="predicted"/>
<dbReference type="SUPFAM" id="SSF110849">
    <property type="entry name" value="ParB/Sulfiredoxin"/>
    <property type="match status" value="1"/>
</dbReference>
<dbReference type="EMBL" id="MHRP01000045">
    <property type="protein sequence ID" value="OHA25751.1"/>
    <property type="molecule type" value="Genomic_DNA"/>
</dbReference>
<gene>
    <name evidence="1" type="ORF">A3D56_02350</name>
</gene>
<protein>
    <recommendedName>
        <fullName evidence="3">ParB/Sulfiredoxin domain-containing protein</fullName>
    </recommendedName>
</protein>
<dbReference type="AlphaFoldDB" id="A0A1G2MRX6"/>
<evidence type="ECO:0008006" key="3">
    <source>
        <dbReference type="Google" id="ProtNLM"/>
    </source>
</evidence>
<reference evidence="1 2" key="1">
    <citation type="journal article" date="2016" name="Nat. Commun.">
        <title>Thousands of microbial genomes shed light on interconnected biogeochemical processes in an aquifer system.</title>
        <authorList>
            <person name="Anantharaman K."/>
            <person name="Brown C.T."/>
            <person name="Hug L.A."/>
            <person name="Sharon I."/>
            <person name="Castelle C.J."/>
            <person name="Probst A.J."/>
            <person name="Thomas B.C."/>
            <person name="Singh A."/>
            <person name="Wilkins M.J."/>
            <person name="Karaoz U."/>
            <person name="Brodie E.L."/>
            <person name="Williams K.H."/>
            <person name="Hubbard S.S."/>
            <person name="Banfield J.F."/>
        </authorList>
    </citation>
    <scope>NUCLEOTIDE SEQUENCE [LARGE SCALE GENOMIC DNA]</scope>
</reference>
<accession>A0A1G2MRX6</accession>
<comment type="caution">
    <text evidence="1">The sequence shown here is derived from an EMBL/GenBank/DDBJ whole genome shotgun (WGS) entry which is preliminary data.</text>
</comment>
<name>A0A1G2MRX6_9BACT</name>